<keyword evidence="3" id="KW-1185">Reference proteome</keyword>
<accession>A0A7W3FNH4</accession>
<feature type="signal peptide" evidence="1">
    <location>
        <begin position="1"/>
        <end position="22"/>
    </location>
</feature>
<organism evidence="2 3">
    <name type="scientific">Stenotrophomonas tumulicola</name>
    <dbReference type="NCBI Taxonomy" id="1685415"/>
    <lineage>
        <taxon>Bacteria</taxon>
        <taxon>Pseudomonadati</taxon>
        <taxon>Pseudomonadota</taxon>
        <taxon>Gammaproteobacteria</taxon>
        <taxon>Lysobacterales</taxon>
        <taxon>Lysobacteraceae</taxon>
        <taxon>Stenotrophomonas</taxon>
    </lineage>
</organism>
<evidence type="ECO:0000313" key="2">
    <source>
        <dbReference type="EMBL" id="MBA8682841.1"/>
    </source>
</evidence>
<feature type="chain" id="PRO_5030778289" evidence="1">
    <location>
        <begin position="23"/>
        <end position="191"/>
    </location>
</feature>
<comment type="caution">
    <text evidence="2">The sequence shown here is derived from an EMBL/GenBank/DDBJ whole genome shotgun (WGS) entry which is preliminary data.</text>
</comment>
<dbReference type="Proteomes" id="UP000547058">
    <property type="component" value="Unassembled WGS sequence"/>
</dbReference>
<dbReference type="RefSeq" id="WP_182339977.1">
    <property type="nucleotide sequence ID" value="NZ_JACGXS010000007.1"/>
</dbReference>
<evidence type="ECO:0000256" key="1">
    <source>
        <dbReference type="SAM" id="SignalP"/>
    </source>
</evidence>
<name>A0A7W3FNH4_9GAMM</name>
<dbReference type="EMBL" id="JACGXS010000007">
    <property type="protein sequence ID" value="MBA8682841.1"/>
    <property type="molecule type" value="Genomic_DNA"/>
</dbReference>
<sequence>MNSTLALLLSLLLAGVSPPVQAQAQRLNRCSDATGQSVYTDRPCETVGARSRMPAASAMPGGNTLDRDQLGARCPRRLSELVGALRGAVAANDVNRLSSLYLWSAVSDAGAQRVLGQLESIARRPLVDIVPVYPAHDDDAMPPPATEEAAAPPVHQNPIALRLEQVLPGTATPSRSVLGLRRQYGCFWITL</sequence>
<protein>
    <submittedName>
        <fullName evidence="2">DUF4124 domain-containing protein</fullName>
    </submittedName>
</protein>
<gene>
    <name evidence="2" type="ORF">H4O11_13640</name>
</gene>
<dbReference type="AlphaFoldDB" id="A0A7W3FNH4"/>
<proteinExistence type="predicted"/>
<reference evidence="2 3" key="1">
    <citation type="submission" date="2020-08" db="EMBL/GenBank/DDBJ databases">
        <title>Stenotrophomonas tumulicola JCM 30961.</title>
        <authorList>
            <person name="Deng Y."/>
        </authorList>
    </citation>
    <scope>NUCLEOTIDE SEQUENCE [LARGE SCALE GENOMIC DNA]</scope>
    <source>
        <strain evidence="2 3">JCM 30961</strain>
    </source>
</reference>
<keyword evidence="1" id="KW-0732">Signal</keyword>
<evidence type="ECO:0000313" key="3">
    <source>
        <dbReference type="Proteomes" id="UP000547058"/>
    </source>
</evidence>